<evidence type="ECO:0000259" key="5">
    <source>
        <dbReference type="Pfam" id="PF14420"/>
    </source>
</evidence>
<dbReference type="Pfam" id="PF12796">
    <property type="entry name" value="Ank_2"/>
    <property type="match status" value="1"/>
</dbReference>
<dbReference type="EMBL" id="NKUJ01000024">
    <property type="protein sequence ID" value="RMJ17989.1"/>
    <property type="molecule type" value="Genomic_DNA"/>
</dbReference>
<evidence type="ECO:0000256" key="3">
    <source>
        <dbReference type="PROSITE-ProRule" id="PRU00023"/>
    </source>
</evidence>
<evidence type="ECO:0000256" key="1">
    <source>
        <dbReference type="ARBA" id="ARBA00022737"/>
    </source>
</evidence>
<evidence type="ECO:0000256" key="4">
    <source>
        <dbReference type="SAM" id="MobiDB-lite"/>
    </source>
</evidence>
<dbReference type="SUPFAM" id="SSF48403">
    <property type="entry name" value="Ankyrin repeat"/>
    <property type="match status" value="1"/>
</dbReference>
<dbReference type="PROSITE" id="PS50088">
    <property type="entry name" value="ANK_REPEAT"/>
    <property type="match status" value="3"/>
</dbReference>
<accession>A0A3M2SK93</accession>
<name>A0A3M2SK93_9HYPO</name>
<dbReference type="PANTHER" id="PTHR24171:SF9">
    <property type="entry name" value="ANKYRIN REPEAT DOMAIN-CONTAINING PROTEIN 39"/>
    <property type="match status" value="1"/>
</dbReference>
<keyword evidence="2 3" id="KW-0040">ANK repeat</keyword>
<dbReference type="Proteomes" id="UP000277212">
    <property type="component" value="Unassembled WGS sequence"/>
</dbReference>
<sequence>MTKDWEPQKDEIRRLYVLEKKPLAEVIRVIEGKSGFIASERSYRDQLKKWGYMKNRTQNFPKPKKRRHPSTQSGRRPVPSLPNLEEHEMLQSGASFPGSQPAFSTFDTSHNTLHFVTPHLSSSGVPESQINSLNQDTQVLGLFQLDQNAQDEQGRTQLHRAVLDRDIEQVRLLLNAGAAVDIRDHTSNTPLHNAVTAESVEIVLLILRFGADVDARNRQGRAPLHLALSQPCVINALVDNGADASLQDEKGDTPLHLVLSTDSSRDPSTIYSTAVMLLKSGADPNKENNAEVTPFLKLLDRPHGPDGVRSAIYSFLEAGGSTEQALPDGRTPFQIFLSRSHGCGFNIGGFDLRLENSILRHFLGKGASVVTLVSDEEPLILRYCRQLHALHYPGTIDETLVKEFFKRITTDEAKKVGNSLLSILIEEYKWQKMEGVGKLVQILLRHGVNPNHENLKGETPLILLSERAQSLLGIADTLASLLEHGADPWQRDYSGTCALFRVAEDKSEKSCRTMLEEDFQRQRSALTSETEPRDPTRSQLWDEWQEAAQAEDWGVAKQLALLQSEDLSEEGKKTLRDCAFRVLAENHIRFAKDKFHGEAASTELRRKYVAGIMRDCREREITLDDSCTDCLVELCLE</sequence>
<proteinExistence type="predicted"/>
<feature type="repeat" description="ANK" evidence="3">
    <location>
        <begin position="186"/>
        <end position="218"/>
    </location>
</feature>
<feature type="repeat" description="ANK" evidence="3">
    <location>
        <begin position="153"/>
        <end position="185"/>
    </location>
</feature>
<comment type="caution">
    <text evidence="6">The sequence shown here is derived from an EMBL/GenBank/DDBJ whole genome shotgun (WGS) entry which is preliminary data.</text>
</comment>
<feature type="repeat" description="ANK" evidence="3">
    <location>
        <begin position="250"/>
        <end position="289"/>
    </location>
</feature>
<dbReference type="STRING" id="2010991.A0A3M2SK93"/>
<dbReference type="Pfam" id="PF00023">
    <property type="entry name" value="Ank"/>
    <property type="match status" value="1"/>
</dbReference>
<dbReference type="SMART" id="SM00248">
    <property type="entry name" value="ANK"/>
    <property type="match status" value="6"/>
</dbReference>
<keyword evidence="7" id="KW-1185">Reference proteome</keyword>
<protein>
    <recommendedName>
        <fullName evidence="5">Clr5 domain-containing protein</fullName>
    </recommendedName>
</protein>
<dbReference type="InterPro" id="IPR025676">
    <property type="entry name" value="Clr5_dom"/>
</dbReference>
<feature type="domain" description="Clr5" evidence="5">
    <location>
        <begin position="1"/>
        <end position="54"/>
    </location>
</feature>
<dbReference type="InterPro" id="IPR036770">
    <property type="entry name" value="Ankyrin_rpt-contain_sf"/>
</dbReference>
<keyword evidence="1" id="KW-0677">Repeat</keyword>
<dbReference type="OrthoDB" id="823504at2759"/>
<dbReference type="PROSITE" id="PS50297">
    <property type="entry name" value="ANK_REP_REGION"/>
    <property type="match status" value="2"/>
</dbReference>
<evidence type="ECO:0000313" key="6">
    <source>
        <dbReference type="EMBL" id="RMJ17989.1"/>
    </source>
</evidence>
<dbReference type="InterPro" id="IPR002110">
    <property type="entry name" value="Ankyrin_rpt"/>
</dbReference>
<organism evidence="6 7">
    <name type="scientific">Fusarium kuroshium</name>
    <dbReference type="NCBI Taxonomy" id="2010991"/>
    <lineage>
        <taxon>Eukaryota</taxon>
        <taxon>Fungi</taxon>
        <taxon>Dikarya</taxon>
        <taxon>Ascomycota</taxon>
        <taxon>Pezizomycotina</taxon>
        <taxon>Sordariomycetes</taxon>
        <taxon>Hypocreomycetidae</taxon>
        <taxon>Hypocreales</taxon>
        <taxon>Nectriaceae</taxon>
        <taxon>Fusarium</taxon>
        <taxon>Fusarium solani species complex</taxon>
    </lineage>
</organism>
<evidence type="ECO:0000313" key="7">
    <source>
        <dbReference type="Proteomes" id="UP000277212"/>
    </source>
</evidence>
<dbReference type="Gene3D" id="1.25.40.20">
    <property type="entry name" value="Ankyrin repeat-containing domain"/>
    <property type="match status" value="3"/>
</dbReference>
<gene>
    <name evidence="6" type="ORF">CDV36_002269</name>
</gene>
<reference evidence="6 7" key="1">
    <citation type="submission" date="2017-06" db="EMBL/GenBank/DDBJ databases">
        <title>Comparative genomic analysis of Ambrosia Fusariam Clade fungi.</title>
        <authorList>
            <person name="Stajich J.E."/>
            <person name="Carrillo J."/>
            <person name="Kijimoto T."/>
            <person name="Eskalen A."/>
            <person name="O'Donnell K."/>
            <person name="Kasson M."/>
        </authorList>
    </citation>
    <scope>NUCLEOTIDE SEQUENCE [LARGE SCALE GENOMIC DNA]</scope>
    <source>
        <strain evidence="6">UCR3666</strain>
    </source>
</reference>
<dbReference type="AlphaFoldDB" id="A0A3M2SK93"/>
<feature type="region of interest" description="Disordered" evidence="4">
    <location>
        <begin position="53"/>
        <end position="81"/>
    </location>
</feature>
<dbReference type="Pfam" id="PF14420">
    <property type="entry name" value="Clr5"/>
    <property type="match status" value="1"/>
</dbReference>
<dbReference type="PANTHER" id="PTHR24171">
    <property type="entry name" value="ANKYRIN REPEAT DOMAIN-CONTAINING PROTEIN 39-RELATED"/>
    <property type="match status" value="1"/>
</dbReference>
<evidence type="ECO:0000256" key="2">
    <source>
        <dbReference type="ARBA" id="ARBA00023043"/>
    </source>
</evidence>